<protein>
    <recommendedName>
        <fullName evidence="3">Outer membrane protein beta-barrel domain-containing protein</fullName>
    </recommendedName>
</protein>
<keyword evidence="2" id="KW-1185">Reference proteome</keyword>
<dbReference type="OrthoDB" id="9784221at2"/>
<dbReference type="AlphaFoldDB" id="A0A143BJX0"/>
<reference evidence="1 2" key="1">
    <citation type="journal article" date="2014" name="Proc. Natl. Acad. Sci. U.S.A.">
        <title>Functional type 2 photosynthetic reaction centers found in the rare bacterial phylum Gemmatimonadetes.</title>
        <authorList>
            <person name="Zeng Y."/>
            <person name="Feng F."/>
            <person name="Medova H."/>
            <person name="Dean J."/>
            <person name="Koblizek M."/>
        </authorList>
    </citation>
    <scope>NUCLEOTIDE SEQUENCE [LARGE SCALE GENOMIC DNA]</scope>
    <source>
        <strain evidence="1 2">AP64</strain>
    </source>
</reference>
<evidence type="ECO:0008006" key="3">
    <source>
        <dbReference type="Google" id="ProtNLM"/>
    </source>
</evidence>
<name>A0A143BJX0_9BACT</name>
<dbReference type="KEGG" id="gph:GEMMAAP_07935"/>
<dbReference type="EMBL" id="CP011454">
    <property type="protein sequence ID" value="AMW04780.1"/>
    <property type="molecule type" value="Genomic_DNA"/>
</dbReference>
<dbReference type="Proteomes" id="UP000076404">
    <property type="component" value="Chromosome"/>
</dbReference>
<dbReference type="RefSeq" id="WP_026850548.1">
    <property type="nucleotide sequence ID" value="NZ_CP011454.1"/>
</dbReference>
<accession>A0A143BJX0</accession>
<sequence>MPQAGVALSGGNPVLGEGGTMGGWGKRAISLRVTAVDGQLPNNAVPISLSGSAVSSNFGATRAPVPVPSVDAAIGLFAGIPAGLTNVGGVDLLLGATYLPKVDEEEFSIAPQTSSFALSYGVRVGALQESSLVPGVSVSYMRRKLPTVSLGYASSNDTISVRNLAATSNSLRIVASKRVAIFGLAAGVGRDQLENTAGVEAVVNETVLGVPQRGQVTLNALRQTTTRNTAFVNASVGLLLARLVGEIGWAAAGDSDPTTNTFDGRAANAGYRYGSLGVTVRF</sequence>
<evidence type="ECO:0000313" key="1">
    <source>
        <dbReference type="EMBL" id="AMW04780.1"/>
    </source>
</evidence>
<proteinExistence type="predicted"/>
<reference evidence="1 2" key="2">
    <citation type="journal article" date="2016" name="Environ. Microbiol. Rep.">
        <title>Metagenomic evidence for the presence of phototrophic Gemmatimonadetes bacteria in diverse environments.</title>
        <authorList>
            <person name="Zeng Y."/>
            <person name="Baumbach J."/>
            <person name="Barbosa E.G."/>
            <person name="Azevedo V."/>
            <person name="Zhang C."/>
            <person name="Koblizek M."/>
        </authorList>
    </citation>
    <scope>NUCLEOTIDE SEQUENCE [LARGE SCALE GENOMIC DNA]</scope>
    <source>
        <strain evidence="1 2">AP64</strain>
    </source>
</reference>
<dbReference type="STRING" id="1379270.GEMMAAP_07935"/>
<organism evidence="1 2">
    <name type="scientific">Gemmatimonas phototrophica</name>
    <dbReference type="NCBI Taxonomy" id="1379270"/>
    <lineage>
        <taxon>Bacteria</taxon>
        <taxon>Pseudomonadati</taxon>
        <taxon>Gemmatimonadota</taxon>
        <taxon>Gemmatimonadia</taxon>
        <taxon>Gemmatimonadales</taxon>
        <taxon>Gemmatimonadaceae</taxon>
        <taxon>Gemmatimonas</taxon>
    </lineage>
</organism>
<gene>
    <name evidence="1" type="ORF">GEMMAAP_07935</name>
</gene>
<evidence type="ECO:0000313" key="2">
    <source>
        <dbReference type="Proteomes" id="UP000076404"/>
    </source>
</evidence>
<dbReference type="eggNOG" id="ENOG5033VVT">
    <property type="taxonomic scope" value="Bacteria"/>
</dbReference>